<organism evidence="1">
    <name type="scientific">Anguilla anguilla</name>
    <name type="common">European freshwater eel</name>
    <name type="synonym">Muraena anguilla</name>
    <dbReference type="NCBI Taxonomy" id="7936"/>
    <lineage>
        <taxon>Eukaryota</taxon>
        <taxon>Metazoa</taxon>
        <taxon>Chordata</taxon>
        <taxon>Craniata</taxon>
        <taxon>Vertebrata</taxon>
        <taxon>Euteleostomi</taxon>
        <taxon>Actinopterygii</taxon>
        <taxon>Neopterygii</taxon>
        <taxon>Teleostei</taxon>
        <taxon>Anguilliformes</taxon>
        <taxon>Anguillidae</taxon>
        <taxon>Anguilla</taxon>
    </lineage>
</organism>
<sequence>MLDKKRLIFHSSPTPKFIFVRASTNNYSFKLNLAFQNEQICMTTVALKAFHLRAR</sequence>
<dbReference type="AlphaFoldDB" id="A0A0E9SHZ2"/>
<proteinExistence type="predicted"/>
<accession>A0A0E9SHZ2</accession>
<reference evidence="1" key="1">
    <citation type="submission" date="2014-11" db="EMBL/GenBank/DDBJ databases">
        <authorList>
            <person name="Amaro Gonzalez C."/>
        </authorList>
    </citation>
    <scope>NUCLEOTIDE SEQUENCE</scope>
</reference>
<dbReference type="EMBL" id="GBXM01067661">
    <property type="protein sequence ID" value="JAH40916.1"/>
    <property type="molecule type" value="Transcribed_RNA"/>
</dbReference>
<protein>
    <submittedName>
        <fullName evidence="1">Uncharacterized protein</fullName>
    </submittedName>
</protein>
<reference evidence="1" key="2">
    <citation type="journal article" date="2015" name="Fish Shellfish Immunol.">
        <title>Early steps in the European eel (Anguilla anguilla)-Vibrio vulnificus interaction in the gills: Role of the RtxA13 toxin.</title>
        <authorList>
            <person name="Callol A."/>
            <person name="Pajuelo D."/>
            <person name="Ebbesson L."/>
            <person name="Teles M."/>
            <person name="MacKenzie S."/>
            <person name="Amaro C."/>
        </authorList>
    </citation>
    <scope>NUCLEOTIDE SEQUENCE</scope>
</reference>
<evidence type="ECO:0000313" key="1">
    <source>
        <dbReference type="EMBL" id="JAH40916.1"/>
    </source>
</evidence>
<name>A0A0E9SHZ2_ANGAN</name>